<proteinExistence type="predicted"/>
<dbReference type="AlphaFoldDB" id="A0A345HD98"/>
<feature type="domain" description="Arm DNA-binding" evidence="1">
    <location>
        <begin position="27"/>
        <end position="113"/>
    </location>
</feature>
<sequence length="114" mass="13491">MQNIVILDNHVPIHAPMKFTGKLTAKIVLRTDHQRVDNTYALYLQLFINKQRKCLPCNISVHEKDFDKDKQRVKRTCKNYKDYNLVLEKMLADINKIEVSYRLSNQVLTMDKLI</sequence>
<organism evidence="2 3">
    <name type="scientific">Flavobacterium arcticum</name>
    <dbReference type="NCBI Taxonomy" id="1784713"/>
    <lineage>
        <taxon>Bacteria</taxon>
        <taxon>Pseudomonadati</taxon>
        <taxon>Bacteroidota</taxon>
        <taxon>Flavobacteriia</taxon>
        <taxon>Flavobacteriales</taxon>
        <taxon>Flavobacteriaceae</taxon>
        <taxon>Flavobacterium</taxon>
    </lineage>
</organism>
<name>A0A345HD98_9FLAO</name>
<evidence type="ECO:0000313" key="2">
    <source>
        <dbReference type="EMBL" id="AXG74558.1"/>
    </source>
</evidence>
<accession>A0A345HD98</accession>
<evidence type="ECO:0000259" key="1">
    <source>
        <dbReference type="Pfam" id="PF17293"/>
    </source>
</evidence>
<evidence type="ECO:0000313" key="3">
    <source>
        <dbReference type="Proteomes" id="UP000253951"/>
    </source>
</evidence>
<dbReference type="Pfam" id="PF17293">
    <property type="entry name" value="Arm-DNA-bind_5"/>
    <property type="match status" value="1"/>
</dbReference>
<dbReference type="EMBL" id="CP031188">
    <property type="protein sequence ID" value="AXG74558.1"/>
    <property type="molecule type" value="Genomic_DNA"/>
</dbReference>
<reference evidence="2 3" key="1">
    <citation type="submission" date="2018-07" db="EMBL/GenBank/DDBJ databases">
        <title>Complete genome sequence of Flavobacterium arcticum type strain SM1502T.</title>
        <authorList>
            <person name="Li Y."/>
            <person name="Li D.-D."/>
        </authorList>
    </citation>
    <scope>NUCLEOTIDE SEQUENCE [LARGE SCALE GENOMIC DNA]</scope>
    <source>
        <strain evidence="2 3">SM1502</strain>
    </source>
</reference>
<dbReference type="RefSeq" id="WP_114678316.1">
    <property type="nucleotide sequence ID" value="NZ_CP031188.1"/>
</dbReference>
<dbReference type="KEGG" id="fat:DVK85_10055"/>
<protein>
    <recommendedName>
        <fullName evidence="1">Arm DNA-binding domain-containing protein</fullName>
    </recommendedName>
</protein>
<keyword evidence="3" id="KW-1185">Reference proteome</keyword>
<dbReference type="Proteomes" id="UP000253951">
    <property type="component" value="Chromosome"/>
</dbReference>
<dbReference type="OrthoDB" id="1068680at2"/>
<dbReference type="InterPro" id="IPR035386">
    <property type="entry name" value="Arm-DNA-bind_5"/>
</dbReference>
<gene>
    <name evidence="2" type="ORF">DVK85_10055</name>
</gene>